<accession>A0AA88X4B8</accession>
<feature type="domain" description="NAC" evidence="6">
    <location>
        <begin position="11"/>
        <end position="177"/>
    </location>
</feature>
<evidence type="ECO:0000313" key="8">
    <source>
        <dbReference type="Proteomes" id="UP001188597"/>
    </source>
</evidence>
<keyword evidence="2" id="KW-0238">DNA-binding</keyword>
<evidence type="ECO:0000259" key="6">
    <source>
        <dbReference type="PROSITE" id="PS51005"/>
    </source>
</evidence>
<dbReference type="Pfam" id="PF02365">
    <property type="entry name" value="NAM"/>
    <property type="match status" value="1"/>
</dbReference>
<evidence type="ECO:0000256" key="1">
    <source>
        <dbReference type="ARBA" id="ARBA00023015"/>
    </source>
</evidence>
<name>A0AA88X4B8_9ASTE</name>
<dbReference type="AlphaFoldDB" id="A0AA88X4B8"/>
<protein>
    <recommendedName>
        <fullName evidence="6">NAC domain-containing protein</fullName>
    </recommendedName>
</protein>
<evidence type="ECO:0000256" key="5">
    <source>
        <dbReference type="SAM" id="MobiDB-lite"/>
    </source>
</evidence>
<keyword evidence="4" id="KW-0539">Nucleus</keyword>
<dbReference type="EMBL" id="JAVXUP010000096">
    <property type="protein sequence ID" value="KAK3038434.1"/>
    <property type="molecule type" value="Genomic_DNA"/>
</dbReference>
<evidence type="ECO:0000313" key="7">
    <source>
        <dbReference type="EMBL" id="KAK3038434.1"/>
    </source>
</evidence>
<dbReference type="GO" id="GO:0006355">
    <property type="term" value="P:regulation of DNA-templated transcription"/>
    <property type="evidence" value="ECO:0007669"/>
    <property type="project" value="InterPro"/>
</dbReference>
<keyword evidence="3" id="KW-0804">Transcription</keyword>
<gene>
    <name evidence="7" type="ORF">RJ639_030600</name>
</gene>
<evidence type="ECO:0000256" key="4">
    <source>
        <dbReference type="ARBA" id="ARBA00023242"/>
    </source>
</evidence>
<proteinExistence type="predicted"/>
<dbReference type="InterPro" id="IPR003441">
    <property type="entry name" value="NAC-dom"/>
</dbReference>
<feature type="region of interest" description="Disordered" evidence="5">
    <location>
        <begin position="172"/>
        <end position="215"/>
    </location>
</feature>
<reference evidence="7" key="1">
    <citation type="submission" date="2022-12" db="EMBL/GenBank/DDBJ databases">
        <title>Draft genome assemblies for two species of Escallonia (Escalloniales).</title>
        <authorList>
            <person name="Chanderbali A."/>
            <person name="Dervinis C."/>
            <person name="Anghel I."/>
            <person name="Soltis D."/>
            <person name="Soltis P."/>
            <person name="Zapata F."/>
        </authorList>
    </citation>
    <scope>NUCLEOTIDE SEQUENCE</scope>
    <source>
        <strain evidence="7">UCBG64.0493</strain>
        <tissue evidence="7">Leaf</tissue>
    </source>
</reference>
<evidence type="ECO:0000256" key="3">
    <source>
        <dbReference type="ARBA" id="ARBA00023163"/>
    </source>
</evidence>
<keyword evidence="8" id="KW-1185">Reference proteome</keyword>
<dbReference type="InterPro" id="IPR036093">
    <property type="entry name" value="NAC_dom_sf"/>
</dbReference>
<dbReference type="Proteomes" id="UP001188597">
    <property type="component" value="Unassembled WGS sequence"/>
</dbReference>
<dbReference type="PANTHER" id="PTHR31719">
    <property type="entry name" value="NAC TRANSCRIPTION FACTOR 56"/>
    <property type="match status" value="1"/>
</dbReference>
<comment type="caution">
    <text evidence="7">The sequence shown here is derived from an EMBL/GenBank/DDBJ whole genome shotgun (WGS) entry which is preliminary data.</text>
</comment>
<dbReference type="Gene3D" id="2.170.150.80">
    <property type="entry name" value="NAC domain"/>
    <property type="match status" value="1"/>
</dbReference>
<dbReference type="SUPFAM" id="SSF101941">
    <property type="entry name" value="NAC domain"/>
    <property type="match status" value="1"/>
</dbReference>
<organism evidence="7 8">
    <name type="scientific">Escallonia herrerae</name>
    <dbReference type="NCBI Taxonomy" id="1293975"/>
    <lineage>
        <taxon>Eukaryota</taxon>
        <taxon>Viridiplantae</taxon>
        <taxon>Streptophyta</taxon>
        <taxon>Embryophyta</taxon>
        <taxon>Tracheophyta</taxon>
        <taxon>Spermatophyta</taxon>
        <taxon>Magnoliopsida</taxon>
        <taxon>eudicotyledons</taxon>
        <taxon>Gunneridae</taxon>
        <taxon>Pentapetalae</taxon>
        <taxon>asterids</taxon>
        <taxon>campanulids</taxon>
        <taxon>Escalloniales</taxon>
        <taxon>Escalloniaceae</taxon>
        <taxon>Escallonia</taxon>
    </lineage>
</organism>
<sequence length="262" mass="30403">MERRPNSDIQLPPGFRFHPSDEELIMHYLKNKATSSPLPASIIAEVELYKFNPWELPSMCCFQIWTSINHIFLDDWVLCRVRQKSSTPRNNWEDWRGLSNEAVGYFPRVDKPSSTSTNPNLEMLGDSLFKDCPMLPFIFGSQLEFPCMDTGSSISFEDSRTSPSVRDDYMYQGSLQVSPPPCNNIFNTKKRKPDESNPQENSHQSNKKVNKRDQKEEVVCLSNNTTNMNFNSTADQYTTNSFNTDQWNFMMQYQELNHMAFT</sequence>
<evidence type="ECO:0000256" key="2">
    <source>
        <dbReference type="ARBA" id="ARBA00023125"/>
    </source>
</evidence>
<keyword evidence="1" id="KW-0805">Transcription regulation</keyword>
<dbReference type="GO" id="GO:0003677">
    <property type="term" value="F:DNA binding"/>
    <property type="evidence" value="ECO:0007669"/>
    <property type="project" value="UniProtKB-KW"/>
</dbReference>
<dbReference type="PANTHER" id="PTHR31719:SF157">
    <property type="entry name" value="NAC TRANSCRIPTION FACTOR-LIKE PROTEIN"/>
    <property type="match status" value="1"/>
</dbReference>
<dbReference type="PROSITE" id="PS51005">
    <property type="entry name" value="NAC"/>
    <property type="match status" value="1"/>
</dbReference>